<protein>
    <recommendedName>
        <fullName evidence="3">CBS domain-containing protein</fullName>
    </recommendedName>
</protein>
<dbReference type="InterPro" id="IPR046342">
    <property type="entry name" value="CBS_dom_sf"/>
</dbReference>
<proteinExistence type="predicted"/>
<name>A0A1T2L920_9GAMM</name>
<accession>A0A1T2L920</accession>
<comment type="caution">
    <text evidence="1">The sequence shown here is derived from an EMBL/GenBank/DDBJ whole genome shotgun (WGS) entry which is preliminary data.</text>
</comment>
<dbReference type="AlphaFoldDB" id="A0A1T2L920"/>
<evidence type="ECO:0000313" key="2">
    <source>
        <dbReference type="Proteomes" id="UP000191110"/>
    </source>
</evidence>
<dbReference type="EMBL" id="MPRL01000008">
    <property type="protein sequence ID" value="OOZ41581.1"/>
    <property type="molecule type" value="Genomic_DNA"/>
</dbReference>
<keyword evidence="2" id="KW-1185">Reference proteome</keyword>
<reference evidence="1 2" key="1">
    <citation type="submission" date="2016-11" db="EMBL/GenBank/DDBJ databases">
        <title>Mixed transmission modes and dynamic genome evolution in an obligate animal-bacterial symbiosis.</title>
        <authorList>
            <person name="Russell S.L."/>
            <person name="Corbett-Detig R.B."/>
            <person name="Cavanaugh C.M."/>
        </authorList>
    </citation>
    <scope>NUCLEOTIDE SEQUENCE [LARGE SCALE GENOMIC DNA]</scope>
    <source>
        <strain evidence="1">Sveles-Q1</strain>
    </source>
</reference>
<sequence>MSENYNPMSYAYLESGVTYRRPPQRLPDRVKLTSPATDVMTDLTKVAGMTMGPCAGLDAAHQRMVASGVRLLMVADQQNNILGIITSTDLSGDRPLKYLQEVGGKREDIFIRDIMTPQEKLEVLSIADVERAHVGDVVATMKTVGRQHALVVDTDADGNQVIRGIFSAKQIGMQLGESIDTIEIAKTFAEVVGR</sequence>
<dbReference type="Gene3D" id="3.10.580.10">
    <property type="entry name" value="CBS-domain"/>
    <property type="match status" value="1"/>
</dbReference>
<organism evidence="1 2">
    <name type="scientific">Solemya pervernicosa gill symbiont</name>
    <dbReference type="NCBI Taxonomy" id="642797"/>
    <lineage>
        <taxon>Bacteria</taxon>
        <taxon>Pseudomonadati</taxon>
        <taxon>Pseudomonadota</taxon>
        <taxon>Gammaproteobacteria</taxon>
        <taxon>sulfur-oxidizing symbionts</taxon>
    </lineage>
</organism>
<dbReference type="Proteomes" id="UP000191110">
    <property type="component" value="Unassembled WGS sequence"/>
</dbReference>
<dbReference type="RefSeq" id="WP_078482692.1">
    <property type="nucleotide sequence ID" value="NZ_MPRL01000008.1"/>
</dbReference>
<gene>
    <name evidence="1" type="ORF">BOW53_03470</name>
</gene>
<evidence type="ECO:0000313" key="1">
    <source>
        <dbReference type="EMBL" id="OOZ41581.1"/>
    </source>
</evidence>
<evidence type="ECO:0008006" key="3">
    <source>
        <dbReference type="Google" id="ProtNLM"/>
    </source>
</evidence>
<dbReference type="SUPFAM" id="SSF54631">
    <property type="entry name" value="CBS-domain pair"/>
    <property type="match status" value="1"/>
</dbReference>
<dbReference type="OrthoDB" id="5295117at2"/>
<dbReference type="CDD" id="cd04640">
    <property type="entry name" value="CBS_pair_proteobact"/>
    <property type="match status" value="1"/>
</dbReference>